<evidence type="ECO:0000256" key="1">
    <source>
        <dbReference type="ARBA" id="ARBA00006484"/>
    </source>
</evidence>
<keyword evidence="5" id="KW-1185">Reference proteome</keyword>
<dbReference type="PROSITE" id="PS00061">
    <property type="entry name" value="ADH_SHORT"/>
    <property type="match status" value="1"/>
</dbReference>
<dbReference type="PANTHER" id="PTHR43477:SF1">
    <property type="entry name" value="DIHYDROANTICAPSIN 7-DEHYDROGENASE"/>
    <property type="match status" value="1"/>
</dbReference>
<reference evidence="4 5" key="1">
    <citation type="submission" date="2022-03" db="EMBL/GenBank/DDBJ databases">
        <title>Agromyces sp. isolated from the gut of P. brevitarsis seulensis larvae.</title>
        <authorList>
            <person name="Won M."/>
            <person name="Kwon S.-W."/>
        </authorList>
    </citation>
    <scope>NUCLEOTIDE SEQUENCE [LARGE SCALE GENOMIC DNA]</scope>
    <source>
        <strain evidence="4 5">KACC 16215</strain>
    </source>
</reference>
<dbReference type="CDD" id="cd05233">
    <property type="entry name" value="SDR_c"/>
    <property type="match status" value="1"/>
</dbReference>
<dbReference type="Proteomes" id="UP000831304">
    <property type="component" value="Chromosome"/>
</dbReference>
<dbReference type="RefSeq" id="WP_243569603.1">
    <property type="nucleotide sequence ID" value="NZ_BAAARD010000003.1"/>
</dbReference>
<evidence type="ECO:0000313" key="4">
    <source>
        <dbReference type="EMBL" id="UOE26793.1"/>
    </source>
</evidence>
<dbReference type="SUPFAM" id="SSF51735">
    <property type="entry name" value="NAD(P)-binding Rossmann-fold domains"/>
    <property type="match status" value="1"/>
</dbReference>
<comment type="similarity">
    <text evidence="1 3">Belongs to the short-chain dehydrogenases/reductases (SDR) family.</text>
</comment>
<sequence length="248" mass="25873">MSEPRFTARTVIVTGAGSGIGHATALQLASEGARVVAVDLSRERLRHLEEELGDQLITVDGDLADQLTIDRVMAAAGDQIDAVANIAGIMDGFEPTAEITDETWDRVIAVNLTAMMKLTRAALPSMLARGRGAIVNVGSEAGLRGSAAGTPYTVSKHGVNGFTLSTAFFYTPKGVRCNAVAPGPVATNIEAPFRSQWAQERIGPIMQTTLPPVARPEALAAAITWLLSDDAADVSGAILPVDGGWAAI</sequence>
<accession>A0ABY4AY72</accession>
<dbReference type="Gene3D" id="3.40.50.720">
    <property type="entry name" value="NAD(P)-binding Rossmann-like Domain"/>
    <property type="match status" value="1"/>
</dbReference>
<organism evidence="4 5">
    <name type="scientific">Agromyces soli</name>
    <dbReference type="NCBI Taxonomy" id="659012"/>
    <lineage>
        <taxon>Bacteria</taxon>
        <taxon>Bacillati</taxon>
        <taxon>Actinomycetota</taxon>
        <taxon>Actinomycetes</taxon>
        <taxon>Micrococcales</taxon>
        <taxon>Microbacteriaceae</taxon>
        <taxon>Agromyces</taxon>
    </lineage>
</organism>
<dbReference type="InterPro" id="IPR002347">
    <property type="entry name" value="SDR_fam"/>
</dbReference>
<dbReference type="Pfam" id="PF00106">
    <property type="entry name" value="adh_short"/>
    <property type="match status" value="1"/>
</dbReference>
<gene>
    <name evidence="4" type="ORF">MTP13_03145</name>
</gene>
<dbReference type="PRINTS" id="PR00080">
    <property type="entry name" value="SDRFAMILY"/>
</dbReference>
<keyword evidence="2" id="KW-0560">Oxidoreductase</keyword>
<evidence type="ECO:0000313" key="5">
    <source>
        <dbReference type="Proteomes" id="UP000831304"/>
    </source>
</evidence>
<dbReference type="PANTHER" id="PTHR43477">
    <property type="entry name" value="DIHYDROANTICAPSIN 7-DEHYDROGENASE"/>
    <property type="match status" value="1"/>
</dbReference>
<protein>
    <submittedName>
        <fullName evidence="4">SDR family NAD(P)-dependent oxidoreductase</fullName>
    </submittedName>
</protein>
<dbReference type="PRINTS" id="PR00081">
    <property type="entry name" value="GDHRDH"/>
</dbReference>
<dbReference type="EMBL" id="CP094533">
    <property type="protein sequence ID" value="UOE26793.1"/>
    <property type="molecule type" value="Genomic_DNA"/>
</dbReference>
<name>A0ABY4AY72_9MICO</name>
<evidence type="ECO:0000256" key="2">
    <source>
        <dbReference type="ARBA" id="ARBA00023002"/>
    </source>
</evidence>
<dbReference type="InterPro" id="IPR020904">
    <property type="entry name" value="Sc_DH/Rdtase_CS"/>
</dbReference>
<dbReference type="InterPro" id="IPR036291">
    <property type="entry name" value="NAD(P)-bd_dom_sf"/>
</dbReference>
<dbReference type="InterPro" id="IPR051122">
    <property type="entry name" value="SDR_DHRS6-like"/>
</dbReference>
<proteinExistence type="inferred from homology"/>
<evidence type="ECO:0000256" key="3">
    <source>
        <dbReference type="RuleBase" id="RU000363"/>
    </source>
</evidence>